<accession>A0A5J4V1K6</accession>
<feature type="non-terminal residue" evidence="3">
    <location>
        <position position="1"/>
    </location>
</feature>
<evidence type="ECO:0000313" key="4">
    <source>
        <dbReference type="Proteomes" id="UP000324800"/>
    </source>
</evidence>
<proteinExistence type="predicted"/>
<comment type="caution">
    <text evidence="3">The sequence shown here is derived from an EMBL/GenBank/DDBJ whole genome shotgun (WGS) entry which is preliminary data.</text>
</comment>
<dbReference type="InterPro" id="IPR057776">
    <property type="entry name" value="UTP23_sensor"/>
</dbReference>
<dbReference type="AlphaFoldDB" id="A0A5J4V1K6"/>
<dbReference type="Pfam" id="PF24779">
    <property type="entry name" value="UTP23_sensor"/>
    <property type="match status" value="1"/>
</dbReference>
<feature type="compositionally biased region" description="Polar residues" evidence="1">
    <location>
        <begin position="67"/>
        <end position="81"/>
    </location>
</feature>
<evidence type="ECO:0000256" key="1">
    <source>
        <dbReference type="SAM" id="MobiDB-lite"/>
    </source>
</evidence>
<dbReference type="Proteomes" id="UP000324800">
    <property type="component" value="Unassembled WGS sequence"/>
</dbReference>
<sequence length="153" mass="17528">QYLLAIPGVPLLHMNMNVIVFEPPSKRSIEFSQMKSNQQQRRIVQSASNSIVGMSEILSKVQMNQVDSNSTNELSRFNSMPTPAEETAQQKRIQKRKKKELGVGEVIMTRKHAKGPNPLSIKKKQEKIRLQQPKQQKRNEAKKAQIQIKKVNQ</sequence>
<evidence type="ECO:0000313" key="3">
    <source>
        <dbReference type="EMBL" id="KAA6376343.1"/>
    </source>
</evidence>
<organism evidence="3 4">
    <name type="scientific">Streblomastix strix</name>
    <dbReference type="NCBI Taxonomy" id="222440"/>
    <lineage>
        <taxon>Eukaryota</taxon>
        <taxon>Metamonada</taxon>
        <taxon>Preaxostyla</taxon>
        <taxon>Oxymonadida</taxon>
        <taxon>Streblomastigidae</taxon>
        <taxon>Streblomastix</taxon>
    </lineage>
</organism>
<feature type="region of interest" description="Disordered" evidence="1">
    <location>
        <begin position="67"/>
        <end position="153"/>
    </location>
</feature>
<dbReference type="EMBL" id="SNRW01010590">
    <property type="protein sequence ID" value="KAA6376343.1"/>
    <property type="molecule type" value="Genomic_DNA"/>
</dbReference>
<name>A0A5J4V1K6_9EUKA</name>
<gene>
    <name evidence="3" type="ORF">EZS28_028128</name>
</gene>
<feature type="domain" description="UTP23 sensor motif region" evidence="2">
    <location>
        <begin position="110"/>
        <end position="125"/>
    </location>
</feature>
<protein>
    <recommendedName>
        <fullName evidence="2">UTP23 sensor motif region domain-containing protein</fullName>
    </recommendedName>
</protein>
<reference evidence="3 4" key="1">
    <citation type="submission" date="2019-03" db="EMBL/GenBank/DDBJ databases">
        <title>Single cell metagenomics reveals metabolic interactions within the superorganism composed of flagellate Streblomastix strix and complex community of Bacteroidetes bacteria on its surface.</title>
        <authorList>
            <person name="Treitli S.C."/>
            <person name="Kolisko M."/>
            <person name="Husnik F."/>
            <person name="Keeling P."/>
            <person name="Hampl V."/>
        </authorList>
    </citation>
    <scope>NUCLEOTIDE SEQUENCE [LARGE SCALE GENOMIC DNA]</scope>
    <source>
        <strain evidence="3">ST1C</strain>
    </source>
</reference>
<evidence type="ECO:0000259" key="2">
    <source>
        <dbReference type="Pfam" id="PF24779"/>
    </source>
</evidence>